<feature type="compositionally biased region" description="Polar residues" evidence="1">
    <location>
        <begin position="46"/>
        <end position="55"/>
    </location>
</feature>
<organism evidence="2 3">
    <name type="scientific">Fusarium ambrosium</name>
    <dbReference type="NCBI Taxonomy" id="131363"/>
    <lineage>
        <taxon>Eukaryota</taxon>
        <taxon>Fungi</taxon>
        <taxon>Dikarya</taxon>
        <taxon>Ascomycota</taxon>
        <taxon>Pezizomycotina</taxon>
        <taxon>Sordariomycetes</taxon>
        <taxon>Hypocreomycetidae</taxon>
        <taxon>Hypocreales</taxon>
        <taxon>Nectriaceae</taxon>
        <taxon>Fusarium</taxon>
        <taxon>Fusarium solani species complex</taxon>
    </lineage>
</organism>
<comment type="caution">
    <text evidence="2">The sequence shown here is derived from an EMBL/GenBank/DDBJ whole genome shotgun (WGS) entry which is preliminary data.</text>
</comment>
<gene>
    <name evidence="2" type="ORF">CDV31_010054</name>
</gene>
<reference evidence="2 3" key="1">
    <citation type="submission" date="2017-06" db="EMBL/GenBank/DDBJ databases">
        <title>Cmopartive genomic analysis of Ambrosia Fusariam Clade fungi.</title>
        <authorList>
            <person name="Stajich J.E."/>
            <person name="Carrillo J."/>
            <person name="Kijimoto T."/>
            <person name="Eskalen A."/>
            <person name="O'Donnell K."/>
            <person name="Kasson M."/>
        </authorList>
    </citation>
    <scope>NUCLEOTIDE SEQUENCE [LARGE SCALE GENOMIC DNA]</scope>
    <source>
        <strain evidence="2 3">NRRL 20438</strain>
    </source>
</reference>
<sequence length="82" mass="9396">MNKGALRPVDHVANTLYSNDRQTFAMHNVKYSEPSQDAISRRHVKTSTPLHSIQTRQEKKRIPNHKLHSSNPGHGQRDKNSD</sequence>
<evidence type="ECO:0000313" key="3">
    <source>
        <dbReference type="Proteomes" id="UP000288429"/>
    </source>
</evidence>
<dbReference type="AlphaFoldDB" id="A0A428TR87"/>
<dbReference type="EMBL" id="NIZV01000150">
    <property type="protein sequence ID" value="RSM04419.1"/>
    <property type="molecule type" value="Genomic_DNA"/>
</dbReference>
<evidence type="ECO:0000256" key="1">
    <source>
        <dbReference type="SAM" id="MobiDB-lite"/>
    </source>
</evidence>
<evidence type="ECO:0000313" key="2">
    <source>
        <dbReference type="EMBL" id="RSM04419.1"/>
    </source>
</evidence>
<dbReference type="Proteomes" id="UP000288429">
    <property type="component" value="Unassembled WGS sequence"/>
</dbReference>
<name>A0A428TR87_9HYPO</name>
<protein>
    <submittedName>
        <fullName evidence="2">Uncharacterized protein</fullName>
    </submittedName>
</protein>
<keyword evidence="3" id="KW-1185">Reference proteome</keyword>
<proteinExistence type="predicted"/>
<feature type="region of interest" description="Disordered" evidence="1">
    <location>
        <begin position="32"/>
        <end position="82"/>
    </location>
</feature>
<accession>A0A428TR87</accession>